<keyword evidence="3" id="KW-0808">Transferase</keyword>
<dbReference type="PANTHER" id="PTHR23011">
    <property type="entry name" value="CYCLIC NUCLEOTIDE-BINDING DOMAIN CONTAINING PROTEIN"/>
    <property type="match status" value="1"/>
</dbReference>
<dbReference type="Proteomes" id="UP000186817">
    <property type="component" value="Unassembled WGS sequence"/>
</dbReference>
<evidence type="ECO:0000256" key="1">
    <source>
        <dbReference type="SAM" id="MobiDB-lite"/>
    </source>
</evidence>
<dbReference type="PROSITE" id="PS50042">
    <property type="entry name" value="CNMP_BINDING_3"/>
    <property type="match status" value="2"/>
</dbReference>
<organism evidence="3 4">
    <name type="scientific">Symbiodinium microadriaticum</name>
    <name type="common">Dinoflagellate</name>
    <name type="synonym">Zooxanthella microadriatica</name>
    <dbReference type="NCBI Taxonomy" id="2951"/>
    <lineage>
        <taxon>Eukaryota</taxon>
        <taxon>Sar</taxon>
        <taxon>Alveolata</taxon>
        <taxon>Dinophyceae</taxon>
        <taxon>Suessiales</taxon>
        <taxon>Symbiodiniaceae</taxon>
        <taxon>Symbiodinium</taxon>
    </lineage>
</organism>
<dbReference type="CDD" id="cd00038">
    <property type="entry name" value="CAP_ED"/>
    <property type="match status" value="2"/>
</dbReference>
<keyword evidence="4" id="KW-1185">Reference proteome</keyword>
<dbReference type="GO" id="GO:0016301">
    <property type="term" value="F:kinase activity"/>
    <property type="evidence" value="ECO:0007669"/>
    <property type="project" value="UniProtKB-KW"/>
</dbReference>
<dbReference type="PRINTS" id="PR00103">
    <property type="entry name" value="CAMPKINASE"/>
</dbReference>
<dbReference type="SUPFAM" id="SSF51206">
    <property type="entry name" value="cAMP-binding domain-like"/>
    <property type="match status" value="2"/>
</dbReference>
<gene>
    <name evidence="3" type="primary">PKAR</name>
    <name evidence="3" type="ORF">AK812_SmicGene19009</name>
</gene>
<dbReference type="InterPro" id="IPR018488">
    <property type="entry name" value="cNMP-bd_CS"/>
</dbReference>
<dbReference type="Pfam" id="PF00027">
    <property type="entry name" value="cNMP_binding"/>
    <property type="match status" value="2"/>
</dbReference>
<protein>
    <submittedName>
        <fullName evidence="3">cAMP-dependent protein kinase regulatory subunit</fullName>
    </submittedName>
</protein>
<dbReference type="InterPro" id="IPR000595">
    <property type="entry name" value="cNMP-bd_dom"/>
</dbReference>
<dbReference type="SMART" id="SM00100">
    <property type="entry name" value="cNMP"/>
    <property type="match status" value="2"/>
</dbReference>
<comment type="caution">
    <text evidence="3">The sequence shown here is derived from an EMBL/GenBank/DDBJ whole genome shotgun (WGS) entry which is preliminary data.</text>
</comment>
<keyword evidence="3" id="KW-0418">Kinase</keyword>
<dbReference type="PROSITE" id="PS00888">
    <property type="entry name" value="CNMP_BINDING_1"/>
    <property type="match status" value="1"/>
</dbReference>
<reference evidence="3 4" key="1">
    <citation type="submission" date="2016-02" db="EMBL/GenBank/DDBJ databases">
        <title>Genome analysis of coral dinoflagellate symbionts highlights evolutionary adaptations to a symbiotic lifestyle.</title>
        <authorList>
            <person name="Aranda M."/>
            <person name="Li Y."/>
            <person name="Liew Y.J."/>
            <person name="Baumgarten S."/>
            <person name="Simakov O."/>
            <person name="Wilson M."/>
            <person name="Piel J."/>
            <person name="Ashoor H."/>
            <person name="Bougouffa S."/>
            <person name="Bajic V.B."/>
            <person name="Ryu T."/>
            <person name="Ravasi T."/>
            <person name="Bayer T."/>
            <person name="Micklem G."/>
            <person name="Kim H."/>
            <person name="Bhak J."/>
            <person name="Lajeunesse T.C."/>
            <person name="Voolstra C.R."/>
        </authorList>
    </citation>
    <scope>NUCLEOTIDE SEQUENCE [LARGE SCALE GENOMIC DNA]</scope>
    <source>
        <strain evidence="3 4">CCMP2467</strain>
    </source>
</reference>
<proteinExistence type="predicted"/>
<accession>A0A1Q9DTM2</accession>
<feature type="region of interest" description="Disordered" evidence="1">
    <location>
        <begin position="171"/>
        <end position="190"/>
    </location>
</feature>
<dbReference type="OrthoDB" id="428495at2759"/>
<name>A0A1Q9DTM2_SYMMI</name>
<dbReference type="PANTHER" id="PTHR23011:SF28">
    <property type="entry name" value="CYCLIC NUCLEOTIDE-BINDING DOMAIN CONTAINING PROTEIN"/>
    <property type="match status" value="1"/>
</dbReference>
<evidence type="ECO:0000259" key="2">
    <source>
        <dbReference type="PROSITE" id="PS50042"/>
    </source>
</evidence>
<feature type="domain" description="Cyclic nucleotide-binding" evidence="2">
    <location>
        <begin position="274"/>
        <end position="400"/>
    </location>
</feature>
<feature type="domain" description="Cyclic nucleotide-binding" evidence="2">
    <location>
        <begin position="404"/>
        <end position="529"/>
    </location>
</feature>
<dbReference type="InterPro" id="IPR018490">
    <property type="entry name" value="cNMP-bd_dom_sf"/>
</dbReference>
<dbReference type="EMBL" id="LSRX01000393">
    <property type="protein sequence ID" value="OLP98519.1"/>
    <property type="molecule type" value="Genomic_DNA"/>
</dbReference>
<feature type="compositionally biased region" description="Basic and acidic residues" evidence="1">
    <location>
        <begin position="123"/>
        <end position="143"/>
    </location>
</feature>
<feature type="region of interest" description="Disordered" evidence="1">
    <location>
        <begin position="82"/>
        <end position="155"/>
    </location>
</feature>
<evidence type="ECO:0000313" key="4">
    <source>
        <dbReference type="Proteomes" id="UP000186817"/>
    </source>
</evidence>
<dbReference type="InterPro" id="IPR014710">
    <property type="entry name" value="RmlC-like_jellyroll"/>
</dbReference>
<dbReference type="Gene3D" id="2.60.120.10">
    <property type="entry name" value="Jelly Rolls"/>
    <property type="match status" value="2"/>
</dbReference>
<sequence length="1282" mass="142317">MDGDATAKRLVETLRLASCQAGLIHKGVLLKVLQRLQISDADVELLLEGVDRFHADRIDVEHFIQFLFSPNEGDRLSFSFQPAAATPSTGQTESTRASSSPSGPHTVAPEEVMLPSPRAVTFKAREPSPEGPPRLEKGRKASEAARGISPEPKKLPDEVLIRDRVPHKTLSAGNFPKLGDLPPNSDLDDEEFERRSYPASVAETEPAVAFGDALESSSDVEELEQPAMLERRGGVSALPTGAFNVRFANWSSPYFEKEKAHQDFLFKSLSHCPLFQELEHDILRAIVDTMEIEKFEQGDAIYEKNNVGRSGYLLISGAATAETDADDPLTLLRRSSKKEVNIFEGTFFGEHTMLFGFRRRMTVRAIQPTVVGKLKRDVYYNVVTRSAMHERSVREKYLRTGVPMFETFDDELIARIADIMEKRTFKRGEVIVKQGDVGAEFFMVLRGQCEASIRVAKVGSEGFDEHVVRTYSQGERFGELAFINRTPRAATVTAATQVQLLSLDRDDFERVVGSLDIKQKENYASDPRKALADFYGIGGVKGPRGVDAESPEGQSAWFAVYRPTSRDALAKMLNQTAVGKGLNVKGKSAKRNHLSGFVPFLQISEASDPRKALADFYGIGGVKGPRGVDAESPGQSAWFAVYRPTSRDALAKMLNQTAVGKGLNVKGKSAKRNHLSGFVPFLQISEERHKTRLHPPPANSRATIYYQNKEAQHLALLQLERVEKVLQERGETAPFHPIRKDESYSDVFGISVPEEVLREAYILQPDITFQDLIRGLPLQPAVTLHRLGKGNSRVVYEWGQFVVKFTTAVFDHGDEEPLTQLLPEVTALVIHMVPVVARMGPSQGAARHMVFALIQQKVIMAQGWLDRLDAETHRQWHYYLACIVAWLSSRGLSLADVTVSNLGLETQEGHLQLFDLATWKVTGVAKWSSGSGFERYLRDRCPAVLETIQLQRDRAPERMFEVFVQEAGPFVQHLVHKRIARMHNGHVVMSNSGIIQLNAGGRLGNGASLGAGFYGDEPACCSQQRPPEGGSLSVRALIANGAGNCEVVLGFIIPSLERDLTNPMNPHGLLIAYAESMVKPVVSDFDTFTVGSRGMRYEKIAADQSDLMAWTLDNTKQILEDPNALSWNSRWLEILEKADAEGFHPYIPEFGFGDPTSYRLIAEVIEATKFSGAVRHGAECFNFYFPQELDSEYLIIWDGFDGKPWAYRDASGVEYGADVIATRGRVWPIRDEGWFDVYDALRKSPHAIACLNAWFPAESGVMQKIAALILQALFGDPLAYAS</sequence>
<evidence type="ECO:0000313" key="3">
    <source>
        <dbReference type="EMBL" id="OLP98519.1"/>
    </source>
</evidence>
<feature type="compositionally biased region" description="Polar residues" evidence="1">
    <location>
        <begin position="86"/>
        <end position="103"/>
    </location>
</feature>